<dbReference type="SUPFAM" id="SSF52788">
    <property type="entry name" value="Phosphotyrosine protein phosphatases I"/>
    <property type="match status" value="1"/>
</dbReference>
<name>A0ABQ2RIW4_9GAMM</name>
<accession>A0ABQ2RIW4</accession>
<dbReference type="Gene3D" id="3.40.50.2300">
    <property type="match status" value="1"/>
</dbReference>
<dbReference type="Proteomes" id="UP000619118">
    <property type="component" value="Unassembled WGS sequence"/>
</dbReference>
<evidence type="ECO:0000256" key="4">
    <source>
        <dbReference type="ARBA" id="ARBA00022912"/>
    </source>
</evidence>
<keyword evidence="4" id="KW-0904">Protein phosphatase</keyword>
<evidence type="ECO:0000256" key="2">
    <source>
        <dbReference type="ARBA" id="ARBA00013064"/>
    </source>
</evidence>
<reference evidence="7" key="1">
    <citation type="journal article" date="2019" name="Int. J. Syst. Evol. Microbiol.">
        <title>The Global Catalogue of Microorganisms (GCM) 10K type strain sequencing project: providing services to taxonomists for standard genome sequencing and annotation.</title>
        <authorList>
            <consortium name="The Broad Institute Genomics Platform"/>
            <consortium name="The Broad Institute Genome Sequencing Center for Infectious Disease"/>
            <person name="Wu L."/>
            <person name="Ma J."/>
        </authorList>
    </citation>
    <scope>NUCLEOTIDE SEQUENCE [LARGE SCALE GENOMIC DNA]</scope>
    <source>
        <strain evidence="7">JCM 32306</strain>
    </source>
</reference>
<feature type="domain" description="Phosphotyrosine protein phosphatase I" evidence="5">
    <location>
        <begin position="11"/>
        <end position="157"/>
    </location>
</feature>
<dbReference type="EC" id="3.1.3.48" evidence="2"/>
<dbReference type="PRINTS" id="PR00719">
    <property type="entry name" value="LMWPTPASE"/>
</dbReference>
<dbReference type="Pfam" id="PF01451">
    <property type="entry name" value="LMWPc"/>
    <property type="match status" value="1"/>
</dbReference>
<dbReference type="InterPro" id="IPR050438">
    <property type="entry name" value="LMW_PTPase"/>
</dbReference>
<evidence type="ECO:0000313" key="7">
    <source>
        <dbReference type="Proteomes" id="UP000619118"/>
    </source>
</evidence>
<dbReference type="InterPro" id="IPR023485">
    <property type="entry name" value="Ptyr_pPase"/>
</dbReference>
<evidence type="ECO:0000256" key="1">
    <source>
        <dbReference type="ARBA" id="ARBA00011063"/>
    </source>
</evidence>
<keyword evidence="7" id="KW-1185">Reference proteome</keyword>
<comment type="caution">
    <text evidence="6">The sequence shown here is derived from an EMBL/GenBank/DDBJ whole genome shotgun (WGS) entry which is preliminary data.</text>
</comment>
<dbReference type="PANTHER" id="PTHR11717:SF7">
    <property type="entry name" value="LOW MOLECULAR WEIGHT PHOSPHOTYROSINE PROTEIN PHOSPHATASE"/>
    <property type="match status" value="1"/>
</dbReference>
<dbReference type="InterPro" id="IPR036196">
    <property type="entry name" value="Ptyr_pPase_sf"/>
</dbReference>
<proteinExistence type="inferred from homology"/>
<dbReference type="SMART" id="SM00226">
    <property type="entry name" value="LMWPc"/>
    <property type="match status" value="1"/>
</dbReference>
<dbReference type="EMBL" id="BMQX01000032">
    <property type="protein sequence ID" value="GGQ31277.1"/>
    <property type="molecule type" value="Genomic_DNA"/>
</dbReference>
<evidence type="ECO:0000256" key="3">
    <source>
        <dbReference type="ARBA" id="ARBA00022801"/>
    </source>
</evidence>
<comment type="similarity">
    <text evidence="1">Belongs to the low molecular weight phosphotyrosine protein phosphatase family.</text>
</comment>
<dbReference type="PANTHER" id="PTHR11717">
    <property type="entry name" value="LOW MOLECULAR WEIGHT PROTEIN TYROSINE PHOSPHATASE"/>
    <property type="match status" value="1"/>
</dbReference>
<organism evidence="6 7">
    <name type="scientific">Shewanella litoralis</name>
    <dbReference type="NCBI Taxonomy" id="2282700"/>
    <lineage>
        <taxon>Bacteria</taxon>
        <taxon>Pseudomonadati</taxon>
        <taxon>Pseudomonadota</taxon>
        <taxon>Gammaproteobacteria</taxon>
        <taxon>Alteromonadales</taxon>
        <taxon>Shewanellaceae</taxon>
        <taxon>Shewanella</taxon>
    </lineage>
</organism>
<evidence type="ECO:0000259" key="5">
    <source>
        <dbReference type="SMART" id="SM00226"/>
    </source>
</evidence>
<sequence length="164" mass="17656">MNNNTNLANVSSVLFVCMGNICRSPTAEAVFKQQAKLHGLSLKIDSAGTIAFHQGNPPDSRSMAAGRKRGLDFSGMKARQVIGSDFDTFDLILAADEANLIDLNSRCPAHLQYKIRLILSFVGGGVTEVPDPYYGGELGFELVIDLLEISLTELAKQLVLAKTG</sequence>
<keyword evidence="3" id="KW-0378">Hydrolase</keyword>
<dbReference type="InterPro" id="IPR017867">
    <property type="entry name" value="Tyr_phospatase_low_mol_wt"/>
</dbReference>
<dbReference type="RefSeq" id="WP_160056298.1">
    <property type="nucleotide sequence ID" value="NZ_BMQX01000032.1"/>
</dbReference>
<gene>
    <name evidence="6" type="primary">ptpA</name>
    <name evidence="6" type="ORF">GCM10009411_33630</name>
</gene>
<evidence type="ECO:0000313" key="6">
    <source>
        <dbReference type="EMBL" id="GGQ31277.1"/>
    </source>
</evidence>
<protein>
    <recommendedName>
        <fullName evidence="2">protein-tyrosine-phosphatase</fullName>
        <ecNumber evidence="2">3.1.3.48</ecNumber>
    </recommendedName>
</protein>
<dbReference type="CDD" id="cd16343">
    <property type="entry name" value="LMWPTP"/>
    <property type="match status" value="1"/>
</dbReference>